<organism evidence="14 15">
    <name type="scientific">Amycolatopsis camponoti</name>
    <dbReference type="NCBI Taxonomy" id="2606593"/>
    <lineage>
        <taxon>Bacteria</taxon>
        <taxon>Bacillati</taxon>
        <taxon>Actinomycetota</taxon>
        <taxon>Actinomycetes</taxon>
        <taxon>Pseudonocardiales</taxon>
        <taxon>Pseudonocardiaceae</taxon>
        <taxon>Amycolatopsis</taxon>
    </lineage>
</organism>
<keyword evidence="6 9" id="KW-0119">Carbohydrate metabolism</keyword>
<evidence type="ECO:0000256" key="11">
    <source>
        <dbReference type="SAM" id="SignalP"/>
    </source>
</evidence>
<dbReference type="AlphaFoldDB" id="A0A6I8LKK1"/>
<dbReference type="PROSITE" id="PS51760">
    <property type="entry name" value="GH10_2"/>
    <property type="match status" value="1"/>
</dbReference>
<feature type="region of interest" description="Disordered" evidence="10">
    <location>
        <begin position="341"/>
        <end position="379"/>
    </location>
</feature>
<feature type="domain" description="CBM2" evidence="12">
    <location>
        <begin position="368"/>
        <end position="460"/>
    </location>
</feature>
<evidence type="ECO:0000313" key="14">
    <source>
        <dbReference type="EMBL" id="VVJ17540.1"/>
    </source>
</evidence>
<feature type="compositionally biased region" description="Low complexity" evidence="10">
    <location>
        <begin position="346"/>
        <end position="369"/>
    </location>
</feature>
<evidence type="ECO:0000256" key="5">
    <source>
        <dbReference type="ARBA" id="ARBA00022801"/>
    </source>
</evidence>
<dbReference type="InterPro" id="IPR017853">
    <property type="entry name" value="GH"/>
</dbReference>
<sequence length="460" mass="48544">MAGSSPGPRRWWRSPATRALAGVATVAATAAVLVTAPGADAAASTLGAAAAQSGRYFGTAIAASKLGNSAYTTIAAREFNMVTPENEMKPDATEPNQNQFNFSSGDQIYNWAVGHGAKVRGHTLAWHAQQPGWMQSMGGSSLRNAMINHIQKVMAHYQGKLAYWDVVNEAFNEDGSRRSSNLQSTGNDWIEVAFKTARAADPSTKLCYNDYNIDNWNYGKTQGVYNMVRDFKSRGVPIDCVGLQAHFTGGSSVPSNLQTTISSFAALGVDVALTEVDVTNASTSQYAALTQACVNVARCVGITVWGVRDSDSWRSGESPLLFDGNGNKKAAYNSVLNVLNSGGGTTTTPTTTPTNPTTTPTTPTTTPTTPGGGSCTASLSAGQSWSDRYNLNVSVSGASSWTVTMTVPSPARISATWNINATWPSSQVLVATPNGNGNNWGVTIQHNGNWNWPSVSCSTS</sequence>
<dbReference type="SMART" id="SM00633">
    <property type="entry name" value="Glyco_10"/>
    <property type="match status" value="1"/>
</dbReference>
<dbReference type="EC" id="3.2.1.8" evidence="9"/>
<accession>A0A6I8LKK1</accession>
<dbReference type="Gene3D" id="2.60.40.290">
    <property type="match status" value="1"/>
</dbReference>
<evidence type="ECO:0000256" key="8">
    <source>
        <dbReference type="ARBA" id="ARBA00023326"/>
    </source>
</evidence>
<evidence type="ECO:0000313" key="15">
    <source>
        <dbReference type="Proteomes" id="UP000399805"/>
    </source>
</evidence>
<dbReference type="GO" id="GO:0030247">
    <property type="term" value="F:polysaccharide binding"/>
    <property type="evidence" value="ECO:0007669"/>
    <property type="project" value="UniProtKB-UniRule"/>
</dbReference>
<keyword evidence="8 9" id="KW-0624">Polysaccharide degradation</keyword>
<evidence type="ECO:0000256" key="2">
    <source>
        <dbReference type="ARBA" id="ARBA00007495"/>
    </source>
</evidence>
<reference evidence="14 15" key="1">
    <citation type="submission" date="2019-09" db="EMBL/GenBank/DDBJ databases">
        <authorList>
            <person name="Leyn A S."/>
        </authorList>
    </citation>
    <scope>NUCLEOTIDE SEQUENCE [LARGE SCALE GENOMIC DNA]</scope>
    <source>
        <strain evidence="14">AA231_1</strain>
    </source>
</reference>
<dbReference type="GO" id="GO:0045493">
    <property type="term" value="P:xylan catabolic process"/>
    <property type="evidence" value="ECO:0007669"/>
    <property type="project" value="UniProtKB-KW"/>
</dbReference>
<evidence type="ECO:0000256" key="3">
    <source>
        <dbReference type="ARBA" id="ARBA00022651"/>
    </source>
</evidence>
<evidence type="ECO:0000256" key="1">
    <source>
        <dbReference type="ARBA" id="ARBA00000681"/>
    </source>
</evidence>
<feature type="domain" description="GH10" evidence="13">
    <location>
        <begin position="40"/>
        <end position="338"/>
    </location>
</feature>
<dbReference type="SUPFAM" id="SSF51445">
    <property type="entry name" value="(Trans)glycosidases"/>
    <property type="match status" value="1"/>
</dbReference>
<dbReference type="PROSITE" id="PS51173">
    <property type="entry name" value="CBM2"/>
    <property type="match status" value="1"/>
</dbReference>
<name>A0A6I8LKK1_9PSEU</name>
<dbReference type="InterPro" id="IPR012291">
    <property type="entry name" value="CBM2_carb-bd_dom_sf"/>
</dbReference>
<keyword evidence="15" id="KW-1185">Reference proteome</keyword>
<keyword evidence="7 9" id="KW-0326">Glycosidase</keyword>
<proteinExistence type="inferred from homology"/>
<feature type="signal peptide" evidence="11">
    <location>
        <begin position="1"/>
        <end position="41"/>
    </location>
</feature>
<keyword evidence="3" id="KW-0858">Xylan degradation</keyword>
<dbReference type="InterPro" id="IPR001000">
    <property type="entry name" value="GH10_dom"/>
</dbReference>
<dbReference type="InterPro" id="IPR008965">
    <property type="entry name" value="CBM2/CBM3_carb-bd_dom_sf"/>
</dbReference>
<dbReference type="InterPro" id="IPR044846">
    <property type="entry name" value="GH10"/>
</dbReference>
<dbReference type="PANTHER" id="PTHR31490:SF88">
    <property type="entry name" value="BETA-XYLANASE"/>
    <property type="match status" value="1"/>
</dbReference>
<keyword evidence="4 11" id="KW-0732">Signal</keyword>
<feature type="chain" id="PRO_5026306367" description="Beta-xylanase" evidence="11">
    <location>
        <begin position="42"/>
        <end position="460"/>
    </location>
</feature>
<comment type="similarity">
    <text evidence="2 9">Belongs to the glycosyl hydrolase 10 (cellulase F) family.</text>
</comment>
<dbReference type="RefSeq" id="WP_155542691.1">
    <property type="nucleotide sequence ID" value="NZ_CABVGP010000001.1"/>
</dbReference>
<gene>
    <name evidence="14" type="ORF">AA23TX_02561</name>
</gene>
<evidence type="ECO:0000256" key="10">
    <source>
        <dbReference type="SAM" id="MobiDB-lite"/>
    </source>
</evidence>
<comment type="catalytic activity">
    <reaction evidence="1 9">
        <text>Endohydrolysis of (1-&gt;4)-beta-D-xylosidic linkages in xylans.</text>
        <dbReference type="EC" id="3.2.1.8"/>
    </reaction>
</comment>
<evidence type="ECO:0000256" key="7">
    <source>
        <dbReference type="ARBA" id="ARBA00023295"/>
    </source>
</evidence>
<dbReference type="SUPFAM" id="SSF49384">
    <property type="entry name" value="Carbohydrate-binding domain"/>
    <property type="match status" value="1"/>
</dbReference>
<evidence type="ECO:0000259" key="12">
    <source>
        <dbReference type="PROSITE" id="PS51173"/>
    </source>
</evidence>
<evidence type="ECO:0000256" key="9">
    <source>
        <dbReference type="RuleBase" id="RU361174"/>
    </source>
</evidence>
<dbReference type="Pfam" id="PF00331">
    <property type="entry name" value="Glyco_hydro_10"/>
    <property type="match status" value="1"/>
</dbReference>
<dbReference type="EMBL" id="CABVGP010000001">
    <property type="protein sequence ID" value="VVJ17540.1"/>
    <property type="molecule type" value="Genomic_DNA"/>
</dbReference>
<dbReference type="Gene3D" id="3.20.20.80">
    <property type="entry name" value="Glycosidases"/>
    <property type="match status" value="1"/>
</dbReference>
<evidence type="ECO:0000256" key="4">
    <source>
        <dbReference type="ARBA" id="ARBA00022729"/>
    </source>
</evidence>
<keyword evidence="5 9" id="KW-0378">Hydrolase</keyword>
<dbReference type="Proteomes" id="UP000399805">
    <property type="component" value="Unassembled WGS sequence"/>
</dbReference>
<dbReference type="InterPro" id="IPR001919">
    <property type="entry name" value="CBD2"/>
</dbReference>
<dbReference type="GO" id="GO:0031176">
    <property type="term" value="F:endo-1,4-beta-xylanase activity"/>
    <property type="evidence" value="ECO:0007669"/>
    <property type="project" value="UniProtKB-EC"/>
</dbReference>
<protein>
    <recommendedName>
        <fullName evidence="9">Beta-xylanase</fullName>
        <ecNumber evidence="9">3.2.1.8</ecNumber>
    </recommendedName>
</protein>
<dbReference type="SMART" id="SM00637">
    <property type="entry name" value="CBD_II"/>
    <property type="match status" value="1"/>
</dbReference>
<evidence type="ECO:0000259" key="13">
    <source>
        <dbReference type="PROSITE" id="PS51760"/>
    </source>
</evidence>
<dbReference type="PANTHER" id="PTHR31490">
    <property type="entry name" value="GLYCOSYL HYDROLASE"/>
    <property type="match status" value="1"/>
</dbReference>
<evidence type="ECO:0000256" key="6">
    <source>
        <dbReference type="ARBA" id="ARBA00023277"/>
    </source>
</evidence>
<dbReference type="PRINTS" id="PR00134">
    <property type="entry name" value="GLHYDRLASE10"/>
</dbReference>